<evidence type="ECO:0000313" key="1">
    <source>
        <dbReference type="EMBL" id="MCL7045765.1"/>
    </source>
</evidence>
<dbReference type="EMBL" id="JAJJMA010273381">
    <property type="protein sequence ID" value="MCL7045765.1"/>
    <property type="molecule type" value="Genomic_DNA"/>
</dbReference>
<comment type="caution">
    <text evidence="1">The sequence shown here is derived from an EMBL/GenBank/DDBJ whole genome shotgun (WGS) entry which is preliminary data.</text>
</comment>
<feature type="non-terminal residue" evidence="1">
    <location>
        <position position="53"/>
    </location>
</feature>
<dbReference type="PANTHER" id="PTHR45657:SF50">
    <property type="entry name" value="PHOSPHATIDYLINOSITOL_PHOSPHATIDYLCHOLINE TRANSFER PROTEIN SFH11"/>
    <property type="match status" value="1"/>
</dbReference>
<proteinExistence type="predicted"/>
<dbReference type="SUPFAM" id="SSF52087">
    <property type="entry name" value="CRAL/TRIO domain"/>
    <property type="match status" value="1"/>
</dbReference>
<evidence type="ECO:0000313" key="2">
    <source>
        <dbReference type="Proteomes" id="UP001177140"/>
    </source>
</evidence>
<dbReference type="Proteomes" id="UP001177140">
    <property type="component" value="Unassembled WGS sequence"/>
</dbReference>
<reference evidence="1" key="1">
    <citation type="submission" date="2022-03" db="EMBL/GenBank/DDBJ databases">
        <title>A functionally conserved STORR gene fusion in Papaver species that diverged 16.8 million years ago.</title>
        <authorList>
            <person name="Catania T."/>
        </authorList>
    </citation>
    <scope>NUCLEOTIDE SEQUENCE</scope>
    <source>
        <strain evidence="1">S-191538</strain>
    </source>
</reference>
<dbReference type="InterPro" id="IPR036865">
    <property type="entry name" value="CRAL-TRIO_dom_sf"/>
</dbReference>
<gene>
    <name evidence="1" type="ORF">MKW94_029830</name>
</gene>
<keyword evidence="2" id="KW-1185">Reference proteome</keyword>
<dbReference type="PANTHER" id="PTHR45657">
    <property type="entry name" value="CRAL-TRIO DOMAIN-CONTAINING PROTEIN YKL091C-RELATED"/>
    <property type="match status" value="1"/>
</dbReference>
<sequence>VLGSNYQSCLIEVIHPSNLPSFLGGTCTCVEYGGCLMSDRGPWTDPQITELLQ</sequence>
<dbReference type="Gene3D" id="3.40.525.10">
    <property type="entry name" value="CRAL-TRIO lipid binding domain"/>
    <property type="match status" value="1"/>
</dbReference>
<organism evidence="1 2">
    <name type="scientific">Papaver nudicaule</name>
    <name type="common">Iceland poppy</name>
    <dbReference type="NCBI Taxonomy" id="74823"/>
    <lineage>
        <taxon>Eukaryota</taxon>
        <taxon>Viridiplantae</taxon>
        <taxon>Streptophyta</taxon>
        <taxon>Embryophyta</taxon>
        <taxon>Tracheophyta</taxon>
        <taxon>Spermatophyta</taxon>
        <taxon>Magnoliopsida</taxon>
        <taxon>Ranunculales</taxon>
        <taxon>Papaveraceae</taxon>
        <taxon>Papaveroideae</taxon>
        <taxon>Papaver</taxon>
    </lineage>
</organism>
<feature type="non-terminal residue" evidence="1">
    <location>
        <position position="1"/>
    </location>
</feature>
<dbReference type="AlphaFoldDB" id="A0AA42AZL9"/>
<accession>A0AA42AZL9</accession>
<protein>
    <submittedName>
        <fullName evidence="1">Uncharacterized protein</fullName>
    </submittedName>
</protein>
<name>A0AA42AZL9_PAPNU</name>
<dbReference type="InterPro" id="IPR051026">
    <property type="entry name" value="PI/PC_transfer"/>
</dbReference>